<evidence type="ECO:0000259" key="2">
    <source>
        <dbReference type="Pfam" id="PF13439"/>
    </source>
</evidence>
<protein>
    <submittedName>
        <fullName evidence="3">Glycosyltransferase family 1 protein</fullName>
    </submittedName>
</protein>
<accession>A0A7C4VR61</accession>
<sequence>MMPDTAPHRPVIAMIVPTFGRVGGAENLVVELCECLHREHGMVVHVLAHRFETTIDGVHSHRIPIWPFPRWIRPYSFAWGVERALGRIPHDLVHSHERIFRADVFSVHGMPHHLWIRDVRRKSMSLFDRATARMERTGYTHPETRLLLPVSHLVAQALIDTYPGIRGRMQVLHPGVATRRFAACHKNEVKAAAKVGFGLSSSDTVLLFVGMNFEVKRLQLVMEALATLGRPVLEARKLKLLVIGKGDIARYSRLAAALGIASNVCFAGVQTDMVRTYAAGDVLVMPSRMDTFGLVVLEALAAGLPVILTEKVGAVDVVRSTGCGIVLDADPDRTRLAEAIHGMLDVDRRTVMGKSARTLAASFDWQSITSRLVRHYESLLQHLRGSGS</sequence>
<dbReference type="GO" id="GO:0016757">
    <property type="term" value="F:glycosyltransferase activity"/>
    <property type="evidence" value="ECO:0007669"/>
    <property type="project" value="InterPro"/>
</dbReference>
<feature type="domain" description="Glycosyl transferase family 1" evidence="1">
    <location>
        <begin position="199"/>
        <end position="357"/>
    </location>
</feature>
<dbReference type="PANTHER" id="PTHR12526">
    <property type="entry name" value="GLYCOSYLTRANSFERASE"/>
    <property type="match status" value="1"/>
</dbReference>
<proteinExistence type="predicted"/>
<dbReference type="PANTHER" id="PTHR12526:SF636">
    <property type="entry name" value="BLL3647 PROTEIN"/>
    <property type="match status" value="1"/>
</dbReference>
<dbReference type="Pfam" id="PF00534">
    <property type="entry name" value="Glycos_transf_1"/>
    <property type="match status" value="1"/>
</dbReference>
<organism evidence="3">
    <name type="scientific">Desulfatirhabdium butyrativorans</name>
    <dbReference type="NCBI Taxonomy" id="340467"/>
    <lineage>
        <taxon>Bacteria</taxon>
        <taxon>Pseudomonadati</taxon>
        <taxon>Thermodesulfobacteriota</taxon>
        <taxon>Desulfobacteria</taxon>
        <taxon>Desulfobacterales</taxon>
        <taxon>Desulfatirhabdiaceae</taxon>
        <taxon>Desulfatirhabdium</taxon>
    </lineage>
</organism>
<gene>
    <name evidence="3" type="ORF">ENS29_13520</name>
</gene>
<dbReference type="InterPro" id="IPR028098">
    <property type="entry name" value="Glyco_trans_4-like_N"/>
</dbReference>
<dbReference type="Pfam" id="PF13439">
    <property type="entry name" value="Glyco_transf_4"/>
    <property type="match status" value="1"/>
</dbReference>
<dbReference type="InterPro" id="IPR001296">
    <property type="entry name" value="Glyco_trans_1"/>
</dbReference>
<dbReference type="Gene3D" id="3.40.50.2000">
    <property type="entry name" value="Glycogen Phosphorylase B"/>
    <property type="match status" value="2"/>
</dbReference>
<evidence type="ECO:0000259" key="1">
    <source>
        <dbReference type="Pfam" id="PF00534"/>
    </source>
</evidence>
<comment type="caution">
    <text evidence="3">The sequence shown here is derived from an EMBL/GenBank/DDBJ whole genome shotgun (WGS) entry which is preliminary data.</text>
</comment>
<dbReference type="SUPFAM" id="SSF53756">
    <property type="entry name" value="UDP-Glycosyltransferase/glycogen phosphorylase"/>
    <property type="match status" value="1"/>
</dbReference>
<dbReference type="AlphaFoldDB" id="A0A7C4VR61"/>
<reference evidence="3" key="1">
    <citation type="journal article" date="2020" name="mSystems">
        <title>Genome- and Community-Level Interaction Insights into Carbon Utilization and Element Cycling Functions of Hydrothermarchaeota in Hydrothermal Sediment.</title>
        <authorList>
            <person name="Zhou Z."/>
            <person name="Liu Y."/>
            <person name="Xu W."/>
            <person name="Pan J."/>
            <person name="Luo Z.H."/>
            <person name="Li M."/>
        </authorList>
    </citation>
    <scope>NUCLEOTIDE SEQUENCE [LARGE SCALE GENOMIC DNA]</scope>
    <source>
        <strain evidence="3">SpSt-477</strain>
    </source>
</reference>
<dbReference type="CDD" id="cd03801">
    <property type="entry name" value="GT4_PimA-like"/>
    <property type="match status" value="1"/>
</dbReference>
<keyword evidence="3" id="KW-0808">Transferase</keyword>
<name>A0A7C4VR61_9BACT</name>
<evidence type="ECO:0000313" key="3">
    <source>
        <dbReference type="EMBL" id="HGU33849.1"/>
    </source>
</evidence>
<feature type="domain" description="Glycosyltransferase subfamily 4-like N-terminal" evidence="2">
    <location>
        <begin position="22"/>
        <end position="180"/>
    </location>
</feature>
<dbReference type="EMBL" id="DSUH01000309">
    <property type="protein sequence ID" value="HGU33849.1"/>
    <property type="molecule type" value="Genomic_DNA"/>
</dbReference>